<feature type="compositionally biased region" description="Basic and acidic residues" evidence="1">
    <location>
        <begin position="108"/>
        <end position="119"/>
    </location>
</feature>
<name>A0A8R1HML7_CAEJA</name>
<evidence type="ECO:0000313" key="3">
    <source>
        <dbReference type="Proteomes" id="UP000005237"/>
    </source>
</evidence>
<dbReference type="Proteomes" id="UP000005237">
    <property type="component" value="Unassembled WGS sequence"/>
</dbReference>
<dbReference type="AlphaFoldDB" id="A0A8R1HML7"/>
<reference evidence="3" key="1">
    <citation type="submission" date="2010-08" db="EMBL/GenBank/DDBJ databases">
        <authorList>
            <consortium name="Caenorhabditis japonica Sequencing Consortium"/>
            <person name="Wilson R.K."/>
        </authorList>
    </citation>
    <scope>NUCLEOTIDE SEQUENCE [LARGE SCALE GENOMIC DNA]</scope>
    <source>
        <strain evidence="3">DF5081</strain>
    </source>
</reference>
<protein>
    <submittedName>
        <fullName evidence="2">Uncharacterized protein</fullName>
    </submittedName>
</protein>
<evidence type="ECO:0000256" key="1">
    <source>
        <dbReference type="SAM" id="MobiDB-lite"/>
    </source>
</evidence>
<organism evidence="2 3">
    <name type="scientific">Caenorhabditis japonica</name>
    <dbReference type="NCBI Taxonomy" id="281687"/>
    <lineage>
        <taxon>Eukaryota</taxon>
        <taxon>Metazoa</taxon>
        <taxon>Ecdysozoa</taxon>
        <taxon>Nematoda</taxon>
        <taxon>Chromadorea</taxon>
        <taxon>Rhabditida</taxon>
        <taxon>Rhabditina</taxon>
        <taxon>Rhabditomorpha</taxon>
        <taxon>Rhabditoidea</taxon>
        <taxon>Rhabditidae</taxon>
        <taxon>Peloderinae</taxon>
        <taxon>Caenorhabditis</taxon>
    </lineage>
</organism>
<reference evidence="2" key="2">
    <citation type="submission" date="2022-06" db="UniProtKB">
        <authorList>
            <consortium name="EnsemblMetazoa"/>
        </authorList>
    </citation>
    <scope>IDENTIFICATION</scope>
    <source>
        <strain evidence="2">DF5081</strain>
    </source>
</reference>
<dbReference type="OMA" id="DELSTEC"/>
<proteinExistence type="predicted"/>
<feature type="region of interest" description="Disordered" evidence="1">
    <location>
        <begin position="108"/>
        <end position="130"/>
    </location>
</feature>
<dbReference type="EnsemblMetazoa" id="CJA04028.1">
    <property type="protein sequence ID" value="CJA04028.1"/>
    <property type="gene ID" value="WBGene00123232"/>
</dbReference>
<feature type="compositionally biased region" description="Acidic residues" evidence="1">
    <location>
        <begin position="120"/>
        <end position="130"/>
    </location>
</feature>
<sequence>MSTFDVYEEHCYSEKQSKVEFACQTEEIALSEQSAQTVIEALPKEENSKNARKDEEIEFFETVVSNYRTEIDRFKQINDKMEKEKSRNILKLEEKQAEYNRLFEIANEKLEKSHENVEDTEKEEEEDNYE</sequence>
<accession>A0A8R1HML7</accession>
<evidence type="ECO:0000313" key="2">
    <source>
        <dbReference type="EnsemblMetazoa" id="CJA04028.1"/>
    </source>
</evidence>
<keyword evidence="3" id="KW-1185">Reference proteome</keyword>